<dbReference type="SUPFAM" id="SSF63380">
    <property type="entry name" value="Riboflavin synthase domain-like"/>
    <property type="match status" value="1"/>
</dbReference>
<dbReference type="NCBIfam" id="NF000799">
    <property type="entry name" value="PRK00054.1-4"/>
    <property type="match status" value="1"/>
</dbReference>
<protein>
    <recommendedName>
        <fullName evidence="11">Dihydroorotate dehydrogenase B (NAD(+)), electron transfer subunit</fullName>
    </recommendedName>
    <alternativeName>
        <fullName evidence="11">Dihydroorotate oxidase B, electron transfer subunit</fullName>
    </alternativeName>
</protein>
<evidence type="ECO:0000313" key="13">
    <source>
        <dbReference type="EMBL" id="MFC7061273.1"/>
    </source>
</evidence>
<keyword evidence="5 11" id="KW-0479">Metal-binding</keyword>
<feature type="binding site" evidence="11">
    <location>
        <position position="216"/>
    </location>
    <ligand>
        <name>[2Fe-2S] cluster</name>
        <dbReference type="ChEBI" id="CHEBI:190135"/>
    </ligand>
</feature>
<dbReference type="InterPro" id="IPR039261">
    <property type="entry name" value="FNR_nucleotide-bd"/>
</dbReference>
<evidence type="ECO:0000256" key="5">
    <source>
        <dbReference type="ARBA" id="ARBA00022723"/>
    </source>
</evidence>
<dbReference type="PANTHER" id="PTHR43513:SF3">
    <property type="entry name" value="DIHYDROOROTATE DEHYDROGENASE B (NAD(+)), ELECTRON TRANSFER SUBUNIT-RELATED"/>
    <property type="match status" value="1"/>
</dbReference>
<dbReference type="Gene3D" id="3.40.50.80">
    <property type="entry name" value="Nucleotide-binding domain of ferredoxin-NADP reductase (FNR) module"/>
    <property type="match status" value="1"/>
</dbReference>
<dbReference type="EMBL" id="JBHSZV010000013">
    <property type="protein sequence ID" value="MFC7061273.1"/>
    <property type="molecule type" value="Genomic_DNA"/>
</dbReference>
<dbReference type="HAMAP" id="MF_01211">
    <property type="entry name" value="DHODB_Fe_S_bind"/>
    <property type="match status" value="1"/>
</dbReference>
<keyword evidence="3 11" id="KW-0285">Flavoprotein</keyword>
<keyword evidence="9 11" id="KW-0408">Iron</keyword>
<dbReference type="Pfam" id="PF10418">
    <property type="entry name" value="DHODB_Fe-S_bind"/>
    <property type="match status" value="1"/>
</dbReference>
<gene>
    <name evidence="11" type="primary">pyrK</name>
    <name evidence="13" type="ORF">ACFQIC_05300</name>
</gene>
<dbReference type="InterPro" id="IPR023455">
    <property type="entry name" value="Dihydroorotate_DHASE_ETsu"/>
</dbReference>
<comment type="pathway">
    <text evidence="11">Pyrimidine metabolism; UMP biosynthesis via de novo pathway; orotate from (S)-dihydroorotate (NAD(+) route): step 1/1.</text>
</comment>
<dbReference type="PANTHER" id="PTHR43513">
    <property type="entry name" value="DIHYDROOROTATE DEHYDROGENASE B (NAD(+)), ELECTRON TRANSFER SUBUNIT"/>
    <property type="match status" value="1"/>
</dbReference>
<feature type="domain" description="FAD-binding FR-type" evidence="12">
    <location>
        <begin position="1"/>
        <end position="99"/>
    </location>
</feature>
<keyword evidence="7 11" id="KW-0665">Pyrimidine biosynthesis</keyword>
<dbReference type="InterPro" id="IPR012165">
    <property type="entry name" value="Cyt_c3_hydrogenase_gsu"/>
</dbReference>
<keyword evidence="14" id="KW-1185">Reference proteome</keyword>
<evidence type="ECO:0000256" key="1">
    <source>
        <dbReference type="ARBA" id="ARBA00006422"/>
    </source>
</evidence>
<dbReference type="PIRSF" id="PIRSF006816">
    <property type="entry name" value="Cyc3_hyd_g"/>
    <property type="match status" value="1"/>
</dbReference>
<evidence type="ECO:0000256" key="10">
    <source>
        <dbReference type="ARBA" id="ARBA00023014"/>
    </source>
</evidence>
<evidence type="ECO:0000256" key="8">
    <source>
        <dbReference type="ARBA" id="ARBA00022982"/>
    </source>
</evidence>
<accession>A0ABW2EGI4</accession>
<feature type="binding site" evidence="11">
    <location>
        <position position="224"/>
    </location>
    <ligand>
        <name>[2Fe-2S] cluster</name>
        <dbReference type="ChEBI" id="CHEBI:190135"/>
    </ligand>
</feature>
<evidence type="ECO:0000256" key="3">
    <source>
        <dbReference type="ARBA" id="ARBA00022630"/>
    </source>
</evidence>
<evidence type="ECO:0000256" key="2">
    <source>
        <dbReference type="ARBA" id="ARBA00022448"/>
    </source>
</evidence>
<organism evidence="13 14">
    <name type="scientific">Halobacillus seohaensis</name>
    <dbReference type="NCBI Taxonomy" id="447421"/>
    <lineage>
        <taxon>Bacteria</taxon>
        <taxon>Bacillati</taxon>
        <taxon>Bacillota</taxon>
        <taxon>Bacilli</taxon>
        <taxon>Bacillales</taxon>
        <taxon>Bacillaceae</taxon>
        <taxon>Halobacillus</taxon>
    </lineage>
</organism>
<keyword evidence="6 11" id="KW-0274">FAD</keyword>
<dbReference type="InterPro" id="IPR019480">
    <property type="entry name" value="Dihydroorotate_DH_Fe-S-bd"/>
</dbReference>
<evidence type="ECO:0000256" key="9">
    <source>
        <dbReference type="ARBA" id="ARBA00023004"/>
    </source>
</evidence>
<comment type="similarity">
    <text evidence="1 11">Belongs to the PyrK family.</text>
</comment>
<keyword evidence="8 11" id="KW-0249">Electron transport</keyword>
<comment type="function">
    <text evidence="11">Responsible for channeling the electrons from the oxidation of dihydroorotate from the FMN redox center in the PyrD type B subunit to the ultimate electron acceptor NAD(+).</text>
</comment>
<dbReference type="InterPro" id="IPR017938">
    <property type="entry name" value="Riboflavin_synthase-like_b-brl"/>
</dbReference>
<evidence type="ECO:0000256" key="6">
    <source>
        <dbReference type="ARBA" id="ARBA00022827"/>
    </source>
</evidence>
<proteinExistence type="inferred from homology"/>
<dbReference type="InterPro" id="IPR050353">
    <property type="entry name" value="PyrK_electron_transfer"/>
</dbReference>
<comment type="cofactor">
    <cofactor evidence="11">
        <name>[2Fe-2S] cluster</name>
        <dbReference type="ChEBI" id="CHEBI:190135"/>
    </cofactor>
    <text evidence="11">Binds 1 [2Fe-2S] cluster per subunit.</text>
</comment>
<comment type="caution">
    <text evidence="11">Lacks conserved residue(s) required for the propagation of feature annotation.</text>
</comment>
<evidence type="ECO:0000256" key="7">
    <source>
        <dbReference type="ARBA" id="ARBA00022975"/>
    </source>
</evidence>
<reference evidence="14" key="1">
    <citation type="journal article" date="2019" name="Int. J. Syst. Evol. Microbiol.">
        <title>The Global Catalogue of Microorganisms (GCM) 10K type strain sequencing project: providing services to taxonomists for standard genome sequencing and annotation.</title>
        <authorList>
            <consortium name="The Broad Institute Genomics Platform"/>
            <consortium name="The Broad Institute Genome Sequencing Center for Infectious Disease"/>
            <person name="Wu L."/>
            <person name="Ma J."/>
        </authorList>
    </citation>
    <scope>NUCLEOTIDE SEQUENCE [LARGE SCALE GENOMIC DNA]</scope>
    <source>
        <strain evidence="14">CGMCC 4.1621</strain>
    </source>
</reference>
<evidence type="ECO:0000313" key="14">
    <source>
        <dbReference type="Proteomes" id="UP001596410"/>
    </source>
</evidence>
<feature type="binding site" evidence="11">
    <location>
        <begin position="74"/>
        <end position="75"/>
    </location>
    <ligand>
        <name>FAD</name>
        <dbReference type="ChEBI" id="CHEBI:57692"/>
    </ligand>
</feature>
<feature type="binding site" evidence="11">
    <location>
        <position position="241"/>
    </location>
    <ligand>
        <name>[2Fe-2S] cluster</name>
        <dbReference type="ChEBI" id="CHEBI:190135"/>
    </ligand>
</feature>
<dbReference type="Gene3D" id="2.10.240.10">
    <property type="entry name" value="Dihydroorotate dehydrogenase, electron transfer subunit"/>
    <property type="match status" value="1"/>
</dbReference>
<name>A0ABW2EGI4_9BACI</name>
<dbReference type="InterPro" id="IPR037117">
    <property type="entry name" value="Dihydroorotate_DH_ele_sf"/>
</dbReference>
<keyword evidence="2 11" id="KW-0813">Transport</keyword>
<evidence type="ECO:0000256" key="4">
    <source>
        <dbReference type="ARBA" id="ARBA00022714"/>
    </source>
</evidence>
<dbReference type="PROSITE" id="PS51384">
    <property type="entry name" value="FAD_FR"/>
    <property type="match status" value="1"/>
</dbReference>
<comment type="cofactor">
    <cofactor evidence="11">
        <name>FAD</name>
        <dbReference type="ChEBI" id="CHEBI:57692"/>
    </cofactor>
    <text evidence="11">Binds 1 FAD per subunit.</text>
</comment>
<dbReference type="SUPFAM" id="SSF52343">
    <property type="entry name" value="Ferredoxin reductase-like, C-terminal NADP-linked domain"/>
    <property type="match status" value="1"/>
</dbReference>
<keyword evidence="4 11" id="KW-0001">2Fe-2S</keyword>
<dbReference type="Pfam" id="PF00175">
    <property type="entry name" value="NAD_binding_1"/>
    <property type="match status" value="1"/>
</dbReference>
<comment type="caution">
    <text evidence="13">The sequence shown here is derived from an EMBL/GenBank/DDBJ whole genome shotgun (WGS) entry which is preliminary data.</text>
</comment>
<feature type="binding site" evidence="11">
    <location>
        <position position="221"/>
    </location>
    <ligand>
        <name>[2Fe-2S] cluster</name>
        <dbReference type="ChEBI" id="CHEBI:190135"/>
    </ligand>
</feature>
<evidence type="ECO:0000259" key="12">
    <source>
        <dbReference type="PROSITE" id="PS51384"/>
    </source>
</evidence>
<dbReference type="InterPro" id="IPR017927">
    <property type="entry name" value="FAD-bd_FR_type"/>
</dbReference>
<dbReference type="Gene3D" id="2.40.30.10">
    <property type="entry name" value="Translation factors"/>
    <property type="match status" value="1"/>
</dbReference>
<evidence type="ECO:0000256" key="11">
    <source>
        <dbReference type="HAMAP-Rule" id="MF_01211"/>
    </source>
</evidence>
<dbReference type="Proteomes" id="UP001596410">
    <property type="component" value="Unassembled WGS sequence"/>
</dbReference>
<feature type="binding site" evidence="11">
    <location>
        <begin position="50"/>
        <end position="53"/>
    </location>
    <ligand>
        <name>FAD</name>
        <dbReference type="ChEBI" id="CHEBI:57692"/>
    </ligand>
</feature>
<comment type="subunit">
    <text evidence="11">Heterotetramer of 2 PyrK and 2 PyrD type B subunits.</text>
</comment>
<keyword evidence="10 11" id="KW-0411">Iron-sulfur</keyword>
<dbReference type="CDD" id="cd06218">
    <property type="entry name" value="DHOD_e_trans"/>
    <property type="match status" value="1"/>
</dbReference>
<dbReference type="InterPro" id="IPR001433">
    <property type="entry name" value="OxRdtase_FAD/NAD-bd"/>
</dbReference>
<dbReference type="RefSeq" id="WP_204707879.1">
    <property type="nucleotide sequence ID" value="NZ_JBHSZV010000013.1"/>
</dbReference>
<sequence>MIREWMTIINHQLIASQTYLLEIQGEIATLVDSPGQFVHIQVSEQYFLRRPVSIADVSPVKGTITLLYKVMGEGTDALTHKKAGEKIDIVGPGGKGFPVQDINNSKALLIGGGIGIPPLYFLAKQLTAKGIEVTSVLGFRSEEDMFYVKEFESLGKVHVTTNDGTVGTKGFVTDALPSLENIDTYFTCGPTIMLRNVKEKLKGVPGYISIEERMGCGIGACFACVLETPAKEDGKGYVKVCSDGPVFRPEEVVLK</sequence>